<dbReference type="EMBL" id="FKLO01000055">
    <property type="protein sequence ID" value="SAM66930.1"/>
    <property type="molecule type" value="Genomic_DNA"/>
</dbReference>
<evidence type="ECO:0000313" key="1">
    <source>
        <dbReference type="EMBL" id="SAM66930.1"/>
    </source>
</evidence>
<proteinExistence type="predicted"/>
<dbReference type="AlphaFoldDB" id="A0A1C3H5A5"/>
<organism evidence="1 2">
    <name type="scientific">Cardiobacterium hominis</name>
    <dbReference type="NCBI Taxonomy" id="2718"/>
    <lineage>
        <taxon>Bacteria</taxon>
        <taxon>Pseudomonadati</taxon>
        <taxon>Pseudomonadota</taxon>
        <taxon>Gammaproteobacteria</taxon>
        <taxon>Cardiobacteriales</taxon>
        <taxon>Cardiobacteriaceae</taxon>
        <taxon>Cardiobacterium</taxon>
    </lineage>
</organism>
<dbReference type="Proteomes" id="UP000190837">
    <property type="component" value="Unassembled WGS sequence"/>
</dbReference>
<accession>A0A1C3H5A5</accession>
<gene>
    <name evidence="1" type="ORF">CHUV0807_1685</name>
</gene>
<sequence>MRGIQCRRTKQRAGEQEAEDLPLTKRVFLWIHGLPQVRLL</sequence>
<reference evidence="2" key="1">
    <citation type="submission" date="2016-04" db="EMBL/GenBank/DDBJ databases">
        <authorList>
            <person name="Tagini F."/>
        </authorList>
    </citation>
    <scope>NUCLEOTIDE SEQUENCE [LARGE SCALE GENOMIC DNA]</scope>
    <source>
        <strain evidence="2">CHUV0807</strain>
    </source>
</reference>
<evidence type="ECO:0000313" key="2">
    <source>
        <dbReference type="Proteomes" id="UP000190837"/>
    </source>
</evidence>
<protein>
    <submittedName>
        <fullName evidence="1">Uncharacterized protein</fullName>
    </submittedName>
</protein>
<name>A0A1C3H5A5_9GAMM</name>